<dbReference type="Proteomes" id="UP000789375">
    <property type="component" value="Unassembled WGS sequence"/>
</dbReference>
<sequence length="92" mass="10966">MPEPEEYDFYIKEIVYLFNGNLKCVITDLLQDNDLDGIKCHGIIHGYKIYNVSSNYLISSDYDYIKYAYFNQQTENKLKRLEVNILRKKEIS</sequence>
<accession>A0A9N8V1P2</accession>
<reference evidence="1" key="1">
    <citation type="submission" date="2021-06" db="EMBL/GenBank/DDBJ databases">
        <authorList>
            <person name="Kallberg Y."/>
            <person name="Tangrot J."/>
            <person name="Rosling A."/>
        </authorList>
    </citation>
    <scope>NUCLEOTIDE SEQUENCE</scope>
    <source>
        <strain evidence="1">87-6 pot B 2015</strain>
    </source>
</reference>
<name>A0A9N8V1P2_FUNMO</name>
<protein>
    <submittedName>
        <fullName evidence="1">7901_t:CDS:1</fullName>
    </submittedName>
</protein>
<gene>
    <name evidence="1" type="ORF">FMOSSE_LOCUS15</name>
</gene>
<comment type="caution">
    <text evidence="1">The sequence shown here is derived from an EMBL/GenBank/DDBJ whole genome shotgun (WGS) entry which is preliminary data.</text>
</comment>
<dbReference type="EMBL" id="CAJVPP010000001">
    <property type="protein sequence ID" value="CAG8433971.1"/>
    <property type="molecule type" value="Genomic_DNA"/>
</dbReference>
<proteinExistence type="predicted"/>
<evidence type="ECO:0000313" key="1">
    <source>
        <dbReference type="EMBL" id="CAG8433971.1"/>
    </source>
</evidence>
<dbReference type="AlphaFoldDB" id="A0A9N8V1P2"/>
<keyword evidence="2" id="KW-1185">Reference proteome</keyword>
<evidence type="ECO:0000313" key="2">
    <source>
        <dbReference type="Proteomes" id="UP000789375"/>
    </source>
</evidence>
<organism evidence="1 2">
    <name type="scientific">Funneliformis mosseae</name>
    <name type="common">Endomycorrhizal fungus</name>
    <name type="synonym">Glomus mosseae</name>
    <dbReference type="NCBI Taxonomy" id="27381"/>
    <lineage>
        <taxon>Eukaryota</taxon>
        <taxon>Fungi</taxon>
        <taxon>Fungi incertae sedis</taxon>
        <taxon>Mucoromycota</taxon>
        <taxon>Glomeromycotina</taxon>
        <taxon>Glomeromycetes</taxon>
        <taxon>Glomerales</taxon>
        <taxon>Glomeraceae</taxon>
        <taxon>Funneliformis</taxon>
    </lineage>
</organism>